<dbReference type="Proteomes" id="UP000196531">
    <property type="component" value="Unassembled WGS sequence"/>
</dbReference>
<comment type="caution">
    <text evidence="2">The sequence shown here is derived from an EMBL/GenBank/DDBJ whole genome shotgun (WGS) entry which is preliminary data.</text>
</comment>
<accession>A0A1Y5F4J9</accession>
<feature type="chain" id="PRO_5012509023" evidence="1">
    <location>
        <begin position="18"/>
        <end position="251"/>
    </location>
</feature>
<dbReference type="EMBL" id="MAAO01000008">
    <property type="protein sequence ID" value="OUR95503.1"/>
    <property type="molecule type" value="Genomic_DNA"/>
</dbReference>
<gene>
    <name evidence="2" type="ORF">A9Q84_16860</name>
</gene>
<evidence type="ECO:0000256" key="1">
    <source>
        <dbReference type="SAM" id="SignalP"/>
    </source>
</evidence>
<evidence type="ECO:0000313" key="2">
    <source>
        <dbReference type="EMBL" id="OUR95503.1"/>
    </source>
</evidence>
<dbReference type="AlphaFoldDB" id="A0A1Y5F4J9"/>
<name>A0A1Y5F4J9_9BACT</name>
<sequence length="251" mass="28835">MHLKLLSIFILCSLVHAQPAKIQFNGKKVEVNKLCFDSGYVREIVDSNAHSAVAVVKRIQLNLGHQEVFDRNIVLQSSHRFYNRDSKKFEIAHIAECENKIVFNSTAIVAIEKNATTAEAIVYGNLKNHGINDIFNEKWKIYNNFETYLKRHGEKTRFSLEENFSEKISDVDFSSFSDWNDFSKKYMGGEQSGGGSGRVAVSLKYSSKALLRARKKKMHLDRIFNIDTTYENIILNKSILPRSKMFIKKDD</sequence>
<protein>
    <submittedName>
        <fullName evidence="2">Uncharacterized protein</fullName>
    </submittedName>
</protein>
<reference evidence="3" key="1">
    <citation type="journal article" date="2017" name="Proc. Natl. Acad. Sci. U.S.A.">
        <title>Simulation of Deepwater Horizon oil plume reveals substrate specialization within a complex community of hydrocarbon-degraders.</title>
        <authorList>
            <person name="Hu P."/>
            <person name="Dubinsky E.A."/>
            <person name="Probst A.J."/>
            <person name="Wang J."/>
            <person name="Sieber C.M.K."/>
            <person name="Tom L.M."/>
            <person name="Gardinali P."/>
            <person name="Banfield J.F."/>
            <person name="Atlas R.M."/>
            <person name="Andersen G.L."/>
        </authorList>
    </citation>
    <scope>NUCLEOTIDE SEQUENCE [LARGE SCALE GENOMIC DNA]</scope>
</reference>
<proteinExistence type="predicted"/>
<feature type="signal peptide" evidence="1">
    <location>
        <begin position="1"/>
        <end position="17"/>
    </location>
</feature>
<evidence type="ECO:0000313" key="3">
    <source>
        <dbReference type="Proteomes" id="UP000196531"/>
    </source>
</evidence>
<keyword evidence="1" id="KW-0732">Signal</keyword>
<organism evidence="2 3">
    <name type="scientific">Halobacteriovorax marinus</name>
    <dbReference type="NCBI Taxonomy" id="97084"/>
    <lineage>
        <taxon>Bacteria</taxon>
        <taxon>Pseudomonadati</taxon>
        <taxon>Bdellovibrionota</taxon>
        <taxon>Bacteriovoracia</taxon>
        <taxon>Bacteriovoracales</taxon>
        <taxon>Halobacteriovoraceae</taxon>
        <taxon>Halobacteriovorax</taxon>
    </lineage>
</organism>